<feature type="coiled-coil region" evidence="1">
    <location>
        <begin position="1"/>
        <end position="32"/>
    </location>
</feature>
<reference evidence="4" key="1">
    <citation type="journal article" date="2015" name="Proc. Natl. Acad. Sci. U.S.A.">
        <title>Genome sequencing of adzuki bean (Vigna angularis) provides insight into high starch and low fat accumulation and domestication.</title>
        <authorList>
            <person name="Yang K."/>
            <person name="Tian Z."/>
            <person name="Chen C."/>
            <person name="Luo L."/>
            <person name="Zhao B."/>
            <person name="Wang Z."/>
            <person name="Yu L."/>
            <person name="Li Y."/>
            <person name="Sun Y."/>
            <person name="Li W."/>
            <person name="Chen Y."/>
            <person name="Li Y."/>
            <person name="Zhang Y."/>
            <person name="Ai D."/>
            <person name="Zhao J."/>
            <person name="Shang C."/>
            <person name="Ma Y."/>
            <person name="Wu B."/>
            <person name="Wang M."/>
            <person name="Gao L."/>
            <person name="Sun D."/>
            <person name="Zhang P."/>
            <person name="Guo F."/>
            <person name="Wang W."/>
            <person name="Li Y."/>
            <person name="Wang J."/>
            <person name="Varshney R.K."/>
            <person name="Wang J."/>
            <person name="Ling H.Q."/>
            <person name="Wan P."/>
        </authorList>
    </citation>
    <scope>NUCLEOTIDE SEQUENCE</scope>
    <source>
        <strain evidence="4">cv. Jingnong 6</strain>
    </source>
</reference>
<keyword evidence="1" id="KW-0175">Coiled coil</keyword>
<dbReference type="EMBL" id="CM003377">
    <property type="protein sequence ID" value="KOM47965.1"/>
    <property type="molecule type" value="Genomic_DNA"/>
</dbReference>
<feature type="region of interest" description="Disordered" evidence="2">
    <location>
        <begin position="34"/>
        <end position="83"/>
    </location>
</feature>
<evidence type="ECO:0000313" key="4">
    <source>
        <dbReference type="Proteomes" id="UP000053144"/>
    </source>
</evidence>
<name>A0A0L9UYQ4_PHAAN</name>
<evidence type="ECO:0000256" key="2">
    <source>
        <dbReference type="SAM" id="MobiDB-lite"/>
    </source>
</evidence>
<evidence type="ECO:0000313" key="3">
    <source>
        <dbReference type="EMBL" id="KOM47965.1"/>
    </source>
</evidence>
<sequence length="83" mass="9375">MENQGKIREGIKADIQQLKEQMSQSLEALNALQSPGDSCAQRPQQRVPKTQTFPSYDLPPNYTPPSEMDLRHLNAQKSQRGHS</sequence>
<accession>A0A0L9UYQ4</accession>
<dbReference type="AlphaFoldDB" id="A0A0L9UYQ4"/>
<protein>
    <submittedName>
        <fullName evidence="3">Uncharacterized protein</fullName>
    </submittedName>
</protein>
<dbReference type="Gramene" id="KOM47965">
    <property type="protein sequence ID" value="KOM47965"/>
    <property type="gene ID" value="LR48_Vigan07g166900"/>
</dbReference>
<organism evidence="3 4">
    <name type="scientific">Phaseolus angularis</name>
    <name type="common">Azuki bean</name>
    <name type="synonym">Vigna angularis</name>
    <dbReference type="NCBI Taxonomy" id="3914"/>
    <lineage>
        <taxon>Eukaryota</taxon>
        <taxon>Viridiplantae</taxon>
        <taxon>Streptophyta</taxon>
        <taxon>Embryophyta</taxon>
        <taxon>Tracheophyta</taxon>
        <taxon>Spermatophyta</taxon>
        <taxon>Magnoliopsida</taxon>
        <taxon>eudicotyledons</taxon>
        <taxon>Gunneridae</taxon>
        <taxon>Pentapetalae</taxon>
        <taxon>rosids</taxon>
        <taxon>fabids</taxon>
        <taxon>Fabales</taxon>
        <taxon>Fabaceae</taxon>
        <taxon>Papilionoideae</taxon>
        <taxon>50 kb inversion clade</taxon>
        <taxon>NPAAA clade</taxon>
        <taxon>indigoferoid/millettioid clade</taxon>
        <taxon>Phaseoleae</taxon>
        <taxon>Vigna</taxon>
    </lineage>
</organism>
<feature type="compositionally biased region" description="Polar residues" evidence="2">
    <location>
        <begin position="34"/>
        <end position="54"/>
    </location>
</feature>
<proteinExistence type="predicted"/>
<gene>
    <name evidence="3" type="ORF">LR48_Vigan07g166900</name>
</gene>
<dbReference type="Proteomes" id="UP000053144">
    <property type="component" value="Chromosome 7"/>
</dbReference>
<evidence type="ECO:0000256" key="1">
    <source>
        <dbReference type="SAM" id="Coils"/>
    </source>
</evidence>